<proteinExistence type="predicted"/>
<accession>A0A8K0HSM3</accession>
<name>A0A8K0HSM3_9ROSA</name>
<keyword evidence="2" id="KW-1185">Reference proteome</keyword>
<dbReference type="EMBL" id="VOIH02000001">
    <property type="protein sequence ID" value="KAF3457779.1"/>
    <property type="molecule type" value="Genomic_DNA"/>
</dbReference>
<gene>
    <name evidence="1" type="ORF">FNV43_RR02438</name>
</gene>
<organism evidence="1 2">
    <name type="scientific">Rhamnella rubrinervis</name>
    <dbReference type="NCBI Taxonomy" id="2594499"/>
    <lineage>
        <taxon>Eukaryota</taxon>
        <taxon>Viridiplantae</taxon>
        <taxon>Streptophyta</taxon>
        <taxon>Embryophyta</taxon>
        <taxon>Tracheophyta</taxon>
        <taxon>Spermatophyta</taxon>
        <taxon>Magnoliopsida</taxon>
        <taxon>eudicotyledons</taxon>
        <taxon>Gunneridae</taxon>
        <taxon>Pentapetalae</taxon>
        <taxon>rosids</taxon>
        <taxon>fabids</taxon>
        <taxon>Rosales</taxon>
        <taxon>Rhamnaceae</taxon>
        <taxon>rhamnoid group</taxon>
        <taxon>Rhamneae</taxon>
        <taxon>Rhamnella</taxon>
    </lineage>
</organism>
<dbReference type="AlphaFoldDB" id="A0A8K0HSM3"/>
<dbReference type="Proteomes" id="UP000796880">
    <property type="component" value="Unassembled WGS sequence"/>
</dbReference>
<sequence length="118" mass="13628">MLMELKKELAKNKAKSLLTKAIETNSTDKFLSEMEVVKFGMADPMAEIIEIDSYQIDVDHVDGLYNQVDSDGVDNSFIVESEYENAMKKAASWSRHKRNIKHFKTFFTEAEKLELPKY</sequence>
<protein>
    <submittedName>
        <fullName evidence="1">Uncharacterized protein</fullName>
    </submittedName>
</protein>
<evidence type="ECO:0000313" key="2">
    <source>
        <dbReference type="Proteomes" id="UP000796880"/>
    </source>
</evidence>
<reference evidence="1" key="1">
    <citation type="submission" date="2020-03" db="EMBL/GenBank/DDBJ databases">
        <title>A high-quality chromosome-level genome assembly of a woody plant with both climbing and erect habits, Rhamnella rubrinervis.</title>
        <authorList>
            <person name="Lu Z."/>
            <person name="Yang Y."/>
            <person name="Zhu X."/>
            <person name="Sun Y."/>
        </authorList>
    </citation>
    <scope>NUCLEOTIDE SEQUENCE</scope>
    <source>
        <strain evidence="1">BYM</strain>
        <tissue evidence="1">Leaf</tissue>
    </source>
</reference>
<comment type="caution">
    <text evidence="1">The sequence shown here is derived from an EMBL/GenBank/DDBJ whole genome shotgun (WGS) entry which is preliminary data.</text>
</comment>
<evidence type="ECO:0000313" key="1">
    <source>
        <dbReference type="EMBL" id="KAF3457779.1"/>
    </source>
</evidence>